<dbReference type="InterPro" id="IPR052210">
    <property type="entry name" value="LysM1-like"/>
</dbReference>
<dbReference type="CDD" id="cd00118">
    <property type="entry name" value="LysM"/>
    <property type="match status" value="1"/>
</dbReference>
<name>A0ABC8R999_9AQUA</name>
<dbReference type="SUPFAM" id="SSF54106">
    <property type="entry name" value="LysM domain"/>
    <property type="match status" value="1"/>
</dbReference>
<evidence type="ECO:0000259" key="3">
    <source>
        <dbReference type="PROSITE" id="PS51782"/>
    </source>
</evidence>
<evidence type="ECO:0000256" key="1">
    <source>
        <dbReference type="ARBA" id="ARBA00022669"/>
    </source>
</evidence>
<feature type="domain" description="LysM" evidence="3">
    <location>
        <begin position="37"/>
        <end position="81"/>
    </location>
</feature>
<evidence type="ECO:0000256" key="2">
    <source>
        <dbReference type="ARBA" id="ARBA00023026"/>
    </source>
</evidence>
<dbReference type="Pfam" id="PF01476">
    <property type="entry name" value="LysM"/>
    <property type="match status" value="1"/>
</dbReference>
<dbReference type="PROSITE" id="PS51782">
    <property type="entry name" value="LYSM"/>
    <property type="match status" value="1"/>
</dbReference>
<accession>A0ABC8R999</accession>
<protein>
    <recommendedName>
        <fullName evidence="3">LysM domain-containing protein</fullName>
    </recommendedName>
</protein>
<dbReference type="InterPro" id="IPR036779">
    <property type="entry name" value="LysM_dom_sf"/>
</dbReference>
<dbReference type="InterPro" id="IPR018392">
    <property type="entry name" value="LysM"/>
</dbReference>
<dbReference type="Proteomes" id="UP001642360">
    <property type="component" value="Unassembled WGS sequence"/>
</dbReference>
<keyword evidence="1" id="KW-0147">Chitin-binding</keyword>
<keyword evidence="5" id="KW-1185">Reference proteome</keyword>
<sequence>MSDRVYDIVYIRLFVADEYAASDIGIGKTESTPVCNSVYGAEDGDTCISVAQKFNLSSDFFLKINPNINRDTIFVGQWLCTDGLHRVTEMLYDPPLKGVVLAPTETTFNCYIYVVMLAFRAPKT</sequence>
<dbReference type="PANTHER" id="PTHR34997:SF1">
    <property type="entry name" value="PEPTIDOGLYCAN-BINDING LYSIN DOMAIN"/>
    <property type="match status" value="1"/>
</dbReference>
<dbReference type="Gene3D" id="3.10.350.10">
    <property type="entry name" value="LysM domain"/>
    <property type="match status" value="1"/>
</dbReference>
<keyword evidence="2" id="KW-0843">Virulence</keyword>
<comment type="caution">
    <text evidence="4">The sequence shown here is derived from an EMBL/GenBank/DDBJ whole genome shotgun (WGS) entry which is preliminary data.</text>
</comment>
<gene>
    <name evidence="4" type="ORF">ILEXP_LOCUS9154</name>
</gene>
<dbReference type="AlphaFoldDB" id="A0ABC8R999"/>
<dbReference type="EMBL" id="CAUOFW020001149">
    <property type="protein sequence ID" value="CAK9141560.1"/>
    <property type="molecule type" value="Genomic_DNA"/>
</dbReference>
<proteinExistence type="predicted"/>
<evidence type="ECO:0000313" key="5">
    <source>
        <dbReference type="Proteomes" id="UP001642360"/>
    </source>
</evidence>
<dbReference type="GO" id="GO:0008061">
    <property type="term" value="F:chitin binding"/>
    <property type="evidence" value="ECO:0007669"/>
    <property type="project" value="UniProtKB-KW"/>
</dbReference>
<evidence type="ECO:0000313" key="4">
    <source>
        <dbReference type="EMBL" id="CAK9141560.1"/>
    </source>
</evidence>
<organism evidence="4 5">
    <name type="scientific">Ilex paraguariensis</name>
    <name type="common">yerba mate</name>
    <dbReference type="NCBI Taxonomy" id="185542"/>
    <lineage>
        <taxon>Eukaryota</taxon>
        <taxon>Viridiplantae</taxon>
        <taxon>Streptophyta</taxon>
        <taxon>Embryophyta</taxon>
        <taxon>Tracheophyta</taxon>
        <taxon>Spermatophyta</taxon>
        <taxon>Magnoliopsida</taxon>
        <taxon>eudicotyledons</taxon>
        <taxon>Gunneridae</taxon>
        <taxon>Pentapetalae</taxon>
        <taxon>asterids</taxon>
        <taxon>campanulids</taxon>
        <taxon>Aquifoliales</taxon>
        <taxon>Aquifoliaceae</taxon>
        <taxon>Ilex</taxon>
    </lineage>
</organism>
<reference evidence="4 5" key="1">
    <citation type="submission" date="2024-02" db="EMBL/GenBank/DDBJ databases">
        <authorList>
            <person name="Vignale AGUSTIN F."/>
            <person name="Sosa J E."/>
            <person name="Modenutti C."/>
        </authorList>
    </citation>
    <scope>NUCLEOTIDE SEQUENCE [LARGE SCALE GENOMIC DNA]</scope>
</reference>
<dbReference type="PANTHER" id="PTHR34997">
    <property type="entry name" value="AM15"/>
    <property type="match status" value="1"/>
</dbReference>